<comment type="caution">
    <text evidence="2">The sequence shown here is derived from an EMBL/GenBank/DDBJ whole genome shotgun (WGS) entry which is preliminary data.</text>
</comment>
<proteinExistence type="predicted"/>
<dbReference type="Proteomes" id="UP001159405">
    <property type="component" value="Unassembled WGS sequence"/>
</dbReference>
<accession>A0ABN8QEN2</accession>
<feature type="non-terminal residue" evidence="2">
    <location>
        <position position="1"/>
    </location>
</feature>
<feature type="compositionally biased region" description="Acidic residues" evidence="1">
    <location>
        <begin position="41"/>
        <end position="52"/>
    </location>
</feature>
<keyword evidence="3" id="KW-1185">Reference proteome</keyword>
<evidence type="ECO:0000256" key="1">
    <source>
        <dbReference type="SAM" id="MobiDB-lite"/>
    </source>
</evidence>
<protein>
    <submittedName>
        <fullName evidence="2">Uncharacterized protein</fullName>
    </submittedName>
</protein>
<feature type="compositionally biased region" description="Basic and acidic residues" evidence="1">
    <location>
        <begin position="122"/>
        <end position="132"/>
    </location>
</feature>
<reference evidence="2 3" key="1">
    <citation type="submission" date="2022-05" db="EMBL/GenBank/DDBJ databases">
        <authorList>
            <consortium name="Genoscope - CEA"/>
            <person name="William W."/>
        </authorList>
    </citation>
    <scope>NUCLEOTIDE SEQUENCE [LARGE SCALE GENOMIC DNA]</scope>
</reference>
<evidence type="ECO:0000313" key="3">
    <source>
        <dbReference type="Proteomes" id="UP001159405"/>
    </source>
</evidence>
<feature type="compositionally biased region" description="Basic and acidic residues" evidence="1">
    <location>
        <begin position="96"/>
        <end position="110"/>
    </location>
</feature>
<feature type="region of interest" description="Disordered" evidence="1">
    <location>
        <begin position="80"/>
        <end position="157"/>
    </location>
</feature>
<evidence type="ECO:0000313" key="2">
    <source>
        <dbReference type="EMBL" id="CAH3162572.1"/>
    </source>
</evidence>
<organism evidence="2 3">
    <name type="scientific">Porites lobata</name>
    <dbReference type="NCBI Taxonomy" id="104759"/>
    <lineage>
        <taxon>Eukaryota</taxon>
        <taxon>Metazoa</taxon>
        <taxon>Cnidaria</taxon>
        <taxon>Anthozoa</taxon>
        <taxon>Hexacorallia</taxon>
        <taxon>Scleractinia</taxon>
        <taxon>Fungiina</taxon>
        <taxon>Poritidae</taxon>
        <taxon>Porites</taxon>
    </lineage>
</organism>
<sequence>KRLKRQKALLQSISIPTEEKSRFKDCLSVEYMSSEHSVSEDNLDQENSSEDENFPRKRVLCRKPLPWRSQELNNLFLKLDRKANRKQSQRSSSMTIDRRDGSPSERKAPDDAPEFALSSADVRGEGMHDARLRMSAGEASHAYDNGEIPPPIHSSKRKRKYISASSFSFLRALIPQKAEDLVK</sequence>
<name>A0ABN8QEN2_9CNID</name>
<gene>
    <name evidence="2" type="ORF">PLOB_00005403</name>
</gene>
<feature type="region of interest" description="Disordered" evidence="1">
    <location>
        <begin position="34"/>
        <end position="55"/>
    </location>
</feature>
<dbReference type="EMBL" id="CALNXK010000123">
    <property type="protein sequence ID" value="CAH3162572.1"/>
    <property type="molecule type" value="Genomic_DNA"/>
</dbReference>